<dbReference type="InterPro" id="IPR005886">
    <property type="entry name" value="UDP_G4E"/>
</dbReference>
<dbReference type="NCBIfam" id="NF007956">
    <property type="entry name" value="PRK10675.1"/>
    <property type="match status" value="1"/>
</dbReference>
<evidence type="ECO:0000259" key="11">
    <source>
        <dbReference type="Pfam" id="PF01370"/>
    </source>
</evidence>
<keyword evidence="10" id="KW-0119">Carbohydrate metabolism</keyword>
<dbReference type="InterPro" id="IPR036291">
    <property type="entry name" value="NAD(P)-bd_dom_sf"/>
</dbReference>
<evidence type="ECO:0000256" key="8">
    <source>
        <dbReference type="ARBA" id="ARBA00023144"/>
    </source>
</evidence>
<evidence type="ECO:0000256" key="2">
    <source>
        <dbReference type="ARBA" id="ARBA00001911"/>
    </source>
</evidence>
<comment type="pathway">
    <text evidence="3 10">Carbohydrate metabolism; galactose metabolism.</text>
</comment>
<keyword evidence="13" id="KW-1185">Reference proteome</keyword>
<dbReference type="Proteomes" id="UP001297600">
    <property type="component" value="Unassembled WGS sequence"/>
</dbReference>
<evidence type="ECO:0000256" key="5">
    <source>
        <dbReference type="ARBA" id="ARBA00013189"/>
    </source>
</evidence>
<sequence>MKIFLTGGAGFIGSHTAVVLLKAGYEVVIYDNFSNSQPSVIDQISKIAGKRPETIEGDIRDKEKLLQALANVDVVIHFAGLKAVAESVKEPLKYYENNVNGTLVLLRAMNEKKIKRIIFSSSSTVYGIPDKLPLTENSPTGGVSNPYGRTKLQIEEILKDICAADHLFSAVCLRYFNPIGAHESGLIGENPNGIPNNLLPYVAKVAHGILPYVRVFGSDYPTLDGTGVRDYIHVMDLAEGHALSIPYIVKNLGWKAINLGCGKGYSVLDIIHAFERASGKKIPYKFLPRRPGDIAANWCDPSLAHTLLHWVAKRDLNDMCRDSWNFELQYQKK</sequence>
<dbReference type="PANTHER" id="PTHR43725">
    <property type="entry name" value="UDP-GLUCOSE 4-EPIMERASE"/>
    <property type="match status" value="1"/>
</dbReference>
<name>A0ABS9MP43_9BURK</name>
<keyword evidence="8" id="KW-0299">Galactose metabolism</keyword>
<dbReference type="SUPFAM" id="SSF51735">
    <property type="entry name" value="NAD(P)-binding Rossmann-fold domains"/>
    <property type="match status" value="1"/>
</dbReference>
<evidence type="ECO:0000256" key="3">
    <source>
        <dbReference type="ARBA" id="ARBA00004947"/>
    </source>
</evidence>
<protein>
    <recommendedName>
        <fullName evidence="6 10">UDP-glucose 4-epimerase</fullName>
        <ecNumber evidence="5 10">5.1.3.2</ecNumber>
    </recommendedName>
</protein>
<dbReference type="EC" id="5.1.3.2" evidence="5 10"/>
<accession>A0ABS9MP43</accession>
<dbReference type="GO" id="GO:0003978">
    <property type="term" value="F:UDP-glucose 4-epimerase activity"/>
    <property type="evidence" value="ECO:0007669"/>
    <property type="project" value="UniProtKB-EC"/>
</dbReference>
<keyword evidence="9 10" id="KW-0413">Isomerase</keyword>
<dbReference type="InterPro" id="IPR001509">
    <property type="entry name" value="Epimerase_deHydtase"/>
</dbReference>
<proteinExistence type="inferred from homology"/>
<evidence type="ECO:0000313" key="13">
    <source>
        <dbReference type="Proteomes" id="UP001297600"/>
    </source>
</evidence>
<gene>
    <name evidence="12" type="primary">galE</name>
    <name evidence="12" type="ORF">MAF45_02805</name>
</gene>
<dbReference type="Gene3D" id="3.90.25.10">
    <property type="entry name" value="UDP-galactose 4-epimerase, domain 1"/>
    <property type="match status" value="1"/>
</dbReference>
<keyword evidence="7 10" id="KW-0520">NAD</keyword>
<dbReference type="EMBL" id="JAKNCT010000003">
    <property type="protein sequence ID" value="MCG5030380.1"/>
    <property type="molecule type" value="Genomic_DNA"/>
</dbReference>
<dbReference type="RefSeq" id="WP_237978038.1">
    <property type="nucleotide sequence ID" value="NZ_JAKNCT010000003.1"/>
</dbReference>
<feature type="domain" description="NAD-dependent epimerase/dehydratase" evidence="11">
    <location>
        <begin position="3"/>
        <end position="251"/>
    </location>
</feature>
<comment type="catalytic activity">
    <reaction evidence="1 10">
        <text>UDP-alpha-D-glucose = UDP-alpha-D-galactose</text>
        <dbReference type="Rhea" id="RHEA:22168"/>
        <dbReference type="ChEBI" id="CHEBI:58885"/>
        <dbReference type="ChEBI" id="CHEBI:66914"/>
        <dbReference type="EC" id="5.1.3.2"/>
    </reaction>
</comment>
<evidence type="ECO:0000256" key="7">
    <source>
        <dbReference type="ARBA" id="ARBA00023027"/>
    </source>
</evidence>
<dbReference type="Gene3D" id="3.40.50.720">
    <property type="entry name" value="NAD(P)-binding Rossmann-like Domain"/>
    <property type="match status" value="1"/>
</dbReference>
<comment type="caution">
    <text evidence="12">The sequence shown here is derived from an EMBL/GenBank/DDBJ whole genome shotgun (WGS) entry which is preliminary data.</text>
</comment>
<evidence type="ECO:0000256" key="6">
    <source>
        <dbReference type="ARBA" id="ARBA00018569"/>
    </source>
</evidence>
<dbReference type="CDD" id="cd05247">
    <property type="entry name" value="UDP_G4E_1_SDR_e"/>
    <property type="match status" value="1"/>
</dbReference>
<comment type="similarity">
    <text evidence="4 10">Belongs to the NAD(P)-dependent epimerase/dehydratase family.</text>
</comment>
<evidence type="ECO:0000256" key="10">
    <source>
        <dbReference type="RuleBase" id="RU366046"/>
    </source>
</evidence>
<reference evidence="12 13" key="1">
    <citation type="submission" date="2022-02" db="EMBL/GenBank/DDBJ databases">
        <title>Mesosutterella porci, a novel member of the family Sutterellaceae from pig feces.</title>
        <authorList>
            <person name="Wylensek D."/>
            <person name="Clavel T."/>
        </authorList>
    </citation>
    <scope>NUCLEOTIDE SEQUENCE [LARGE SCALE GENOMIC DNA]</scope>
    <source>
        <strain evidence="13">oilRF-744-wt-GAM-9</strain>
    </source>
</reference>
<organism evidence="12 13">
    <name type="scientific">Mesosutterella porci</name>
    <dbReference type="NCBI Taxonomy" id="2915351"/>
    <lineage>
        <taxon>Bacteria</taxon>
        <taxon>Pseudomonadati</taxon>
        <taxon>Pseudomonadota</taxon>
        <taxon>Betaproteobacteria</taxon>
        <taxon>Burkholderiales</taxon>
        <taxon>Sutterellaceae</taxon>
        <taxon>Mesosutterella</taxon>
    </lineage>
</organism>
<dbReference type="NCBIfam" id="TIGR01179">
    <property type="entry name" value="galE"/>
    <property type="match status" value="1"/>
</dbReference>
<evidence type="ECO:0000256" key="9">
    <source>
        <dbReference type="ARBA" id="ARBA00023235"/>
    </source>
</evidence>
<dbReference type="PANTHER" id="PTHR43725:SF47">
    <property type="entry name" value="UDP-GLUCOSE 4-EPIMERASE"/>
    <property type="match status" value="1"/>
</dbReference>
<comment type="cofactor">
    <cofactor evidence="2 10">
        <name>NAD(+)</name>
        <dbReference type="ChEBI" id="CHEBI:57540"/>
    </cofactor>
</comment>
<evidence type="ECO:0000256" key="4">
    <source>
        <dbReference type="ARBA" id="ARBA00007637"/>
    </source>
</evidence>
<evidence type="ECO:0000256" key="1">
    <source>
        <dbReference type="ARBA" id="ARBA00000083"/>
    </source>
</evidence>
<comment type="subunit">
    <text evidence="10">Homodimer.</text>
</comment>
<dbReference type="Pfam" id="PF01370">
    <property type="entry name" value="Epimerase"/>
    <property type="match status" value="1"/>
</dbReference>
<evidence type="ECO:0000313" key="12">
    <source>
        <dbReference type="EMBL" id="MCG5030380.1"/>
    </source>
</evidence>